<name>A0A5B7E7B0_PORTR</name>
<evidence type="ECO:0000313" key="2">
    <source>
        <dbReference type="Proteomes" id="UP000324222"/>
    </source>
</evidence>
<organism evidence="1 2">
    <name type="scientific">Portunus trituberculatus</name>
    <name type="common">Swimming crab</name>
    <name type="synonym">Neptunus trituberculatus</name>
    <dbReference type="NCBI Taxonomy" id="210409"/>
    <lineage>
        <taxon>Eukaryota</taxon>
        <taxon>Metazoa</taxon>
        <taxon>Ecdysozoa</taxon>
        <taxon>Arthropoda</taxon>
        <taxon>Crustacea</taxon>
        <taxon>Multicrustacea</taxon>
        <taxon>Malacostraca</taxon>
        <taxon>Eumalacostraca</taxon>
        <taxon>Eucarida</taxon>
        <taxon>Decapoda</taxon>
        <taxon>Pleocyemata</taxon>
        <taxon>Brachyura</taxon>
        <taxon>Eubrachyura</taxon>
        <taxon>Portunoidea</taxon>
        <taxon>Portunidae</taxon>
        <taxon>Portuninae</taxon>
        <taxon>Portunus</taxon>
    </lineage>
</organism>
<comment type="caution">
    <text evidence="1">The sequence shown here is derived from an EMBL/GenBank/DDBJ whole genome shotgun (WGS) entry which is preliminary data.</text>
</comment>
<protein>
    <submittedName>
        <fullName evidence="1">Uncharacterized protein</fullName>
    </submittedName>
</protein>
<keyword evidence="2" id="KW-1185">Reference proteome</keyword>
<sequence length="126" mass="14336">MMTSSVTPPSNLTSAWNHYTLIHPAVASKPWTVRNVTAFVRSERLQRPCSSCFPHYHHSPSLRSVAFPVNHPHPFLALIATQCRMAQSAPVSRDNELPEHDLTQLARQRCERQKPMRGQWDVSSHS</sequence>
<dbReference type="AlphaFoldDB" id="A0A5B7E7B0"/>
<accession>A0A5B7E7B0</accession>
<gene>
    <name evidence="1" type="ORF">E2C01_023183</name>
</gene>
<reference evidence="1 2" key="1">
    <citation type="submission" date="2019-05" db="EMBL/GenBank/DDBJ databases">
        <title>Another draft genome of Portunus trituberculatus and its Hox gene families provides insights of decapod evolution.</title>
        <authorList>
            <person name="Jeong J.-H."/>
            <person name="Song I."/>
            <person name="Kim S."/>
            <person name="Choi T."/>
            <person name="Kim D."/>
            <person name="Ryu S."/>
            <person name="Kim W."/>
        </authorList>
    </citation>
    <scope>NUCLEOTIDE SEQUENCE [LARGE SCALE GENOMIC DNA]</scope>
    <source>
        <tissue evidence="1">Muscle</tissue>
    </source>
</reference>
<dbReference type="EMBL" id="VSRR010002161">
    <property type="protein sequence ID" value="MPC29930.1"/>
    <property type="molecule type" value="Genomic_DNA"/>
</dbReference>
<evidence type="ECO:0000313" key="1">
    <source>
        <dbReference type="EMBL" id="MPC29930.1"/>
    </source>
</evidence>
<dbReference type="Proteomes" id="UP000324222">
    <property type="component" value="Unassembled WGS sequence"/>
</dbReference>
<proteinExistence type="predicted"/>